<protein>
    <submittedName>
        <fullName evidence="5">Glucose--fructose oxidoreductase</fullName>
        <ecNumber evidence="5">1.1.99.28</ecNumber>
    </submittedName>
</protein>
<accession>A0A7M4DE54</accession>
<evidence type="ECO:0000313" key="5">
    <source>
        <dbReference type="EMBL" id="VZO35168.1"/>
    </source>
</evidence>
<dbReference type="AlphaFoldDB" id="A0A7M4DE54"/>
<dbReference type="SUPFAM" id="SSF51735">
    <property type="entry name" value="NAD(P)-binding Rossmann-fold domains"/>
    <property type="match status" value="1"/>
</dbReference>
<evidence type="ECO:0000256" key="1">
    <source>
        <dbReference type="ARBA" id="ARBA00023002"/>
    </source>
</evidence>
<dbReference type="EMBL" id="CACRYJ010000006">
    <property type="protein sequence ID" value="VZO35168.1"/>
    <property type="molecule type" value="Genomic_DNA"/>
</dbReference>
<dbReference type="InterPro" id="IPR000683">
    <property type="entry name" value="Gfo/Idh/MocA-like_OxRdtase_N"/>
</dbReference>
<evidence type="ECO:0000313" key="6">
    <source>
        <dbReference type="Proteomes" id="UP000419743"/>
    </source>
</evidence>
<name>A0A7M4DE54_9MICO</name>
<keyword evidence="1 5" id="KW-0560">Oxidoreductase</keyword>
<dbReference type="Gene3D" id="3.30.360.10">
    <property type="entry name" value="Dihydrodipicolinate Reductase, domain 2"/>
    <property type="match status" value="1"/>
</dbReference>
<reference evidence="5 6" key="1">
    <citation type="submission" date="2019-11" db="EMBL/GenBank/DDBJ databases">
        <authorList>
            <person name="Criscuolo A."/>
        </authorList>
    </citation>
    <scope>NUCLEOTIDE SEQUENCE [LARGE SCALE GENOMIC DNA]</scope>
    <source>
        <strain evidence="5">CIP111667</strain>
    </source>
</reference>
<dbReference type="InterPro" id="IPR036291">
    <property type="entry name" value="NAD(P)-bd_dom_sf"/>
</dbReference>
<dbReference type="EC" id="1.1.99.28" evidence="5"/>
<dbReference type="Pfam" id="PF01408">
    <property type="entry name" value="GFO_IDH_MocA"/>
    <property type="match status" value="1"/>
</dbReference>
<evidence type="ECO:0000259" key="4">
    <source>
        <dbReference type="Pfam" id="PF22725"/>
    </source>
</evidence>
<dbReference type="PANTHER" id="PTHR43818">
    <property type="entry name" value="BCDNA.GH03377"/>
    <property type="match status" value="1"/>
</dbReference>
<dbReference type="InterPro" id="IPR055170">
    <property type="entry name" value="GFO_IDH_MocA-like_dom"/>
</dbReference>
<keyword evidence="2" id="KW-0520">NAD</keyword>
<comment type="caution">
    <text evidence="5">The sequence shown here is derived from an EMBL/GenBank/DDBJ whole genome shotgun (WGS) entry which is preliminary data.</text>
</comment>
<dbReference type="Proteomes" id="UP000419743">
    <property type="component" value="Unassembled WGS sequence"/>
</dbReference>
<evidence type="ECO:0000259" key="3">
    <source>
        <dbReference type="Pfam" id="PF01408"/>
    </source>
</evidence>
<gene>
    <name evidence="5" type="primary">gfo_1</name>
    <name evidence="5" type="ORF">HALOF300_00394</name>
</gene>
<proteinExistence type="predicted"/>
<sequence>METSDATSPPTTIRWGIIGVGNVTEVKSGPGFQQADRSELVAVMRRDGAKAADYARRHGVPRAYDDADALIHDDEVDAVYIATPPDSHRDYAVAVLEAGKPVYVEKPMARTTAECEQMNAAAERAGLPLFVAYYRRAMPRFARVKELLDGGAIGSVQAVAVRNQQPAPIAEGGDMPWRVQPEISGGGHFVDLASHTLDLLDHLLGPIARVSGYAANRSGRYPAEDLVSAAFEFGSGVGGTGLWCYAAGEYRDEVELVGDAGSLTFSTFAQEPLRLVRGDTEESIEAPYPATVQQPLIQAVVDELTGVGVSPSTGTSAIRTARIIDTILASYRAEHGLTFS</sequence>
<dbReference type="GO" id="GO:0000166">
    <property type="term" value="F:nucleotide binding"/>
    <property type="evidence" value="ECO:0007669"/>
    <property type="project" value="InterPro"/>
</dbReference>
<feature type="domain" description="GFO/IDH/MocA-like oxidoreductase" evidence="4">
    <location>
        <begin position="141"/>
        <end position="263"/>
    </location>
</feature>
<evidence type="ECO:0000256" key="2">
    <source>
        <dbReference type="ARBA" id="ARBA00023027"/>
    </source>
</evidence>
<feature type="domain" description="Gfo/Idh/MocA-like oxidoreductase N-terminal" evidence="3">
    <location>
        <begin position="13"/>
        <end position="133"/>
    </location>
</feature>
<dbReference type="InterPro" id="IPR050463">
    <property type="entry name" value="Gfo/Idh/MocA_oxidrdct_glycsds"/>
</dbReference>
<dbReference type="Pfam" id="PF22725">
    <property type="entry name" value="GFO_IDH_MocA_C3"/>
    <property type="match status" value="1"/>
</dbReference>
<dbReference type="Gene3D" id="3.40.50.720">
    <property type="entry name" value="NAD(P)-binding Rossmann-like Domain"/>
    <property type="match status" value="1"/>
</dbReference>
<dbReference type="GO" id="GO:0047061">
    <property type="term" value="F:glucose-fructose oxidoreductase activity"/>
    <property type="evidence" value="ECO:0007669"/>
    <property type="project" value="UniProtKB-EC"/>
</dbReference>
<dbReference type="RefSeq" id="WP_156738960.1">
    <property type="nucleotide sequence ID" value="NZ_CACRYJ010000006.1"/>
</dbReference>
<dbReference type="SUPFAM" id="SSF55347">
    <property type="entry name" value="Glyceraldehyde-3-phosphate dehydrogenase-like, C-terminal domain"/>
    <property type="match status" value="1"/>
</dbReference>
<dbReference type="PANTHER" id="PTHR43818:SF11">
    <property type="entry name" value="BCDNA.GH03377"/>
    <property type="match status" value="1"/>
</dbReference>
<organism evidence="5 6">
    <name type="scientific">Occultella aeris</name>
    <dbReference type="NCBI Taxonomy" id="2761496"/>
    <lineage>
        <taxon>Bacteria</taxon>
        <taxon>Bacillati</taxon>
        <taxon>Actinomycetota</taxon>
        <taxon>Actinomycetes</taxon>
        <taxon>Micrococcales</taxon>
        <taxon>Ruaniaceae</taxon>
        <taxon>Occultella</taxon>
    </lineage>
</organism>
<keyword evidence="6" id="KW-1185">Reference proteome</keyword>